<dbReference type="GO" id="GO:0032259">
    <property type="term" value="P:methylation"/>
    <property type="evidence" value="ECO:0007669"/>
    <property type="project" value="UniProtKB-KW"/>
</dbReference>
<sequence length="244" mass="27004">MLITRPMERHIHSFGRAAATYNKAGELQRHVANELAKSFAPAPADADILEIGCGTGFLTEPLQRHYGGKARYVITDKSIGMLASCTNAFHRAANVELLEMDGQDIHISGSFDVIATSMTVQWFDDAQKSLLDMQSRLKPGGTLHYATVGHDTFGEWADHLRARDLDFGMRPQPSTLPGLIRAEYIPRNYGSGKAFLDMLKETGAGTPKPNYQRPSPRDFKKAVDAFDGRVTWHILYGRLDGPSL</sequence>
<protein>
    <recommendedName>
        <fullName evidence="3">Methyltransferase domain-containing protein</fullName>
    </recommendedName>
</protein>
<dbReference type="PANTHER" id="PTHR43861">
    <property type="entry name" value="TRANS-ACONITATE 2-METHYLTRANSFERASE-RELATED"/>
    <property type="match status" value="1"/>
</dbReference>
<dbReference type="AlphaFoldDB" id="A0A2W5N4N5"/>
<proteinExistence type="predicted"/>
<dbReference type="EMBL" id="QFQB01000005">
    <property type="protein sequence ID" value="PZQ48471.1"/>
    <property type="molecule type" value="Genomic_DNA"/>
</dbReference>
<dbReference type="Pfam" id="PF13649">
    <property type="entry name" value="Methyltransf_25"/>
    <property type="match status" value="1"/>
</dbReference>
<dbReference type="PANTHER" id="PTHR43861:SF1">
    <property type="entry name" value="TRANS-ACONITATE 2-METHYLTRANSFERASE"/>
    <property type="match status" value="1"/>
</dbReference>
<dbReference type="Gene3D" id="3.40.50.150">
    <property type="entry name" value="Vaccinia Virus protein VP39"/>
    <property type="match status" value="1"/>
</dbReference>
<evidence type="ECO:0000259" key="3">
    <source>
        <dbReference type="Pfam" id="PF13649"/>
    </source>
</evidence>
<dbReference type="InterPro" id="IPR041698">
    <property type="entry name" value="Methyltransf_25"/>
</dbReference>
<dbReference type="InterPro" id="IPR029063">
    <property type="entry name" value="SAM-dependent_MTases_sf"/>
</dbReference>
<evidence type="ECO:0000256" key="2">
    <source>
        <dbReference type="ARBA" id="ARBA00022679"/>
    </source>
</evidence>
<keyword evidence="2" id="KW-0808">Transferase</keyword>
<gene>
    <name evidence="4" type="ORF">DI551_01600</name>
</gene>
<evidence type="ECO:0000256" key="1">
    <source>
        <dbReference type="ARBA" id="ARBA00022603"/>
    </source>
</evidence>
<organism evidence="4 5">
    <name type="scientific">Micavibrio aeruginosavorus</name>
    <dbReference type="NCBI Taxonomy" id="349221"/>
    <lineage>
        <taxon>Bacteria</taxon>
        <taxon>Pseudomonadati</taxon>
        <taxon>Bdellovibrionota</taxon>
        <taxon>Bdellovibrionia</taxon>
        <taxon>Bdellovibrionales</taxon>
        <taxon>Pseudobdellovibrionaceae</taxon>
        <taxon>Micavibrio</taxon>
    </lineage>
</organism>
<evidence type="ECO:0000313" key="4">
    <source>
        <dbReference type="EMBL" id="PZQ48471.1"/>
    </source>
</evidence>
<dbReference type="GO" id="GO:0008168">
    <property type="term" value="F:methyltransferase activity"/>
    <property type="evidence" value="ECO:0007669"/>
    <property type="project" value="UniProtKB-KW"/>
</dbReference>
<dbReference type="SUPFAM" id="SSF53335">
    <property type="entry name" value="S-adenosyl-L-methionine-dependent methyltransferases"/>
    <property type="match status" value="1"/>
</dbReference>
<dbReference type="CDD" id="cd02440">
    <property type="entry name" value="AdoMet_MTases"/>
    <property type="match status" value="1"/>
</dbReference>
<accession>A0A2W5N4N5</accession>
<comment type="caution">
    <text evidence="4">The sequence shown here is derived from an EMBL/GenBank/DDBJ whole genome shotgun (WGS) entry which is preliminary data.</text>
</comment>
<keyword evidence="1" id="KW-0489">Methyltransferase</keyword>
<reference evidence="4 5" key="1">
    <citation type="submission" date="2017-08" db="EMBL/GenBank/DDBJ databases">
        <title>Infants hospitalized years apart are colonized by the same room-sourced microbial strains.</title>
        <authorList>
            <person name="Brooks B."/>
            <person name="Olm M.R."/>
            <person name="Firek B.A."/>
            <person name="Baker R."/>
            <person name="Thomas B.C."/>
            <person name="Morowitz M.J."/>
            <person name="Banfield J.F."/>
        </authorList>
    </citation>
    <scope>NUCLEOTIDE SEQUENCE [LARGE SCALE GENOMIC DNA]</scope>
    <source>
        <strain evidence="4">S2_005_002_R2_29</strain>
    </source>
</reference>
<name>A0A2W5N4N5_9BACT</name>
<feature type="domain" description="Methyltransferase" evidence="3">
    <location>
        <begin position="48"/>
        <end position="141"/>
    </location>
</feature>
<dbReference type="Proteomes" id="UP000249417">
    <property type="component" value="Unassembled WGS sequence"/>
</dbReference>
<evidence type="ECO:0000313" key="5">
    <source>
        <dbReference type="Proteomes" id="UP000249417"/>
    </source>
</evidence>